<protein>
    <submittedName>
        <fullName evidence="1">Uncharacterized protein</fullName>
    </submittedName>
</protein>
<keyword evidence="2" id="KW-1185">Reference proteome</keyword>
<dbReference type="Proteomes" id="UP000256491">
    <property type="component" value="Unassembled WGS sequence"/>
</dbReference>
<sequence>MKKLFKKEKNKLPLTFKYIEELRTKKNNKNNSTGNHVPCEKFQTDYLLREMPIKSLTRLL</sequence>
<reference evidence="1 2" key="1">
    <citation type="journal article" date="2010" name="Syst. Appl. Microbiol.">
        <title>Four new species of Chryseobacterium from the rhizosphere of coastal sand dune plants, Chryseobacterium elymi sp. nov., Chryseobacterium hagamense sp. nov., Chryseobacterium lathyri sp. nov. and Chryseobacterium rhizosphaerae sp. nov.</title>
        <authorList>
            <person name="Cho S.H."/>
            <person name="Lee K.S."/>
            <person name="Shin D.S."/>
            <person name="Han J.H."/>
            <person name="Park K.S."/>
            <person name="Lee C.H."/>
            <person name="Park K.H."/>
            <person name="Kim S.B."/>
        </authorList>
    </citation>
    <scope>NUCLEOTIDE SEQUENCE [LARGE SCALE GENOMIC DNA]</scope>
    <source>
        <strain evidence="1 2">KCTC 22548</strain>
    </source>
</reference>
<proteinExistence type="predicted"/>
<evidence type="ECO:0000313" key="1">
    <source>
        <dbReference type="EMBL" id="REC72409.1"/>
    </source>
</evidence>
<organism evidence="1 2">
    <name type="scientific">Chryseobacterium rhizosphaerae</name>
    <dbReference type="NCBI Taxonomy" id="395937"/>
    <lineage>
        <taxon>Bacteria</taxon>
        <taxon>Pseudomonadati</taxon>
        <taxon>Bacteroidota</taxon>
        <taxon>Flavobacteriia</taxon>
        <taxon>Flavobacteriales</taxon>
        <taxon>Weeksellaceae</taxon>
        <taxon>Chryseobacterium group</taxon>
        <taxon>Chryseobacterium</taxon>
    </lineage>
</organism>
<gene>
    <name evidence="1" type="ORF">DRF57_19375</name>
</gene>
<name>A0ABX9IHV9_9FLAO</name>
<evidence type="ECO:0000313" key="2">
    <source>
        <dbReference type="Proteomes" id="UP000256491"/>
    </source>
</evidence>
<accession>A0ABX9IHV9</accession>
<dbReference type="EMBL" id="QNUF01000028">
    <property type="protein sequence ID" value="REC72409.1"/>
    <property type="molecule type" value="Genomic_DNA"/>
</dbReference>
<comment type="caution">
    <text evidence="1">The sequence shown here is derived from an EMBL/GenBank/DDBJ whole genome shotgun (WGS) entry which is preliminary data.</text>
</comment>